<reference evidence="1" key="1">
    <citation type="submission" date="2021-11" db="EMBL/GenBank/DDBJ databases">
        <title>Fusarium solani-melongenae Genome sequencing and assembly.</title>
        <authorList>
            <person name="Xie S."/>
            <person name="Huang L."/>
            <person name="Zhang X."/>
        </authorList>
    </citation>
    <scope>NUCLEOTIDE SEQUENCE</scope>
    <source>
        <strain evidence="1">CRI 24-3</strain>
    </source>
</reference>
<proteinExistence type="predicted"/>
<keyword evidence="2" id="KW-1185">Reference proteome</keyword>
<dbReference type="EMBL" id="CP090036">
    <property type="protein sequence ID" value="UPK98907.1"/>
    <property type="molecule type" value="Genomic_DNA"/>
</dbReference>
<sequence length="333" mass="35900">MRYSGLLNPSGLLYGFKGPRAGRIVPARQAQRHLSSIMAKTVFITGANSGVGLAATKLFLSKGWNVAATARDTSSPALQALDEGSGSLLVQYLDLSKAQTFGPAIAGAIGKFGQIDVLVNNAGYGQYGVLEQLDIDAIRDNFEVNVFGSIGLIKEFIPHMRATSQVESPSRIIYVGSGGGHFGLPLIGPYGASKAAMNIFMESLVYEMEGVNPPIRVKLVCPHGGISETNFGQTSMQMAGLDKMTPEMKERYGAFVERTLQRFGAMRGQSMAASEAAMTIWTAATEDSTKLRYFVGPRDGRKNLERRMQGGEAGEDADEVDKRYMDGMRGTFL</sequence>
<organism evidence="1 2">
    <name type="scientific">Fusarium solani subsp. cucurbitae</name>
    <name type="common">Neocosmosporum cucurbitae</name>
    <dbReference type="NCBI Taxonomy" id="2747967"/>
    <lineage>
        <taxon>Eukaryota</taxon>
        <taxon>Fungi</taxon>
        <taxon>Dikarya</taxon>
        <taxon>Ascomycota</taxon>
        <taxon>Pezizomycotina</taxon>
        <taxon>Sordariomycetes</taxon>
        <taxon>Hypocreomycetidae</taxon>
        <taxon>Hypocreales</taxon>
        <taxon>Nectriaceae</taxon>
        <taxon>Fusarium</taxon>
        <taxon>Fusarium solani species complex</taxon>
    </lineage>
</organism>
<dbReference type="Proteomes" id="UP000830768">
    <property type="component" value="Chromosome 8"/>
</dbReference>
<gene>
    <name evidence="1" type="ORF">LCI18_009842</name>
</gene>
<name>A0ACD3ZCP6_FUSSC</name>
<accession>A0ACD3ZCP6</accession>
<evidence type="ECO:0000313" key="1">
    <source>
        <dbReference type="EMBL" id="UPK98907.1"/>
    </source>
</evidence>
<protein>
    <submittedName>
        <fullName evidence="1">Uncharacterized protein</fullName>
    </submittedName>
</protein>
<evidence type="ECO:0000313" key="2">
    <source>
        <dbReference type="Proteomes" id="UP000830768"/>
    </source>
</evidence>